<dbReference type="AlphaFoldDB" id="A0A562V2F6"/>
<dbReference type="EMBL" id="VLLL01000006">
    <property type="protein sequence ID" value="TWJ12066.1"/>
    <property type="molecule type" value="Genomic_DNA"/>
</dbReference>
<keyword evidence="2" id="KW-0812">Transmembrane</keyword>
<name>A0A562V2F6_9ACTN</name>
<feature type="transmembrane region" description="Helical" evidence="2">
    <location>
        <begin position="260"/>
        <end position="280"/>
    </location>
</feature>
<feature type="transmembrane region" description="Helical" evidence="2">
    <location>
        <begin position="126"/>
        <end position="145"/>
    </location>
</feature>
<evidence type="ECO:0000256" key="2">
    <source>
        <dbReference type="SAM" id="Phobius"/>
    </source>
</evidence>
<evidence type="ECO:0000313" key="4">
    <source>
        <dbReference type="Proteomes" id="UP000321617"/>
    </source>
</evidence>
<feature type="transmembrane region" description="Helical" evidence="2">
    <location>
        <begin position="228"/>
        <end position="248"/>
    </location>
</feature>
<organism evidence="3 4">
    <name type="scientific">Stackebrandtia albiflava</name>
    <dbReference type="NCBI Taxonomy" id="406432"/>
    <lineage>
        <taxon>Bacteria</taxon>
        <taxon>Bacillati</taxon>
        <taxon>Actinomycetota</taxon>
        <taxon>Actinomycetes</taxon>
        <taxon>Glycomycetales</taxon>
        <taxon>Glycomycetaceae</taxon>
        <taxon>Stackebrandtia</taxon>
    </lineage>
</organism>
<keyword evidence="2" id="KW-1133">Transmembrane helix</keyword>
<evidence type="ECO:0000256" key="1">
    <source>
        <dbReference type="SAM" id="MobiDB-lite"/>
    </source>
</evidence>
<keyword evidence="4" id="KW-1185">Reference proteome</keyword>
<dbReference type="Proteomes" id="UP000321617">
    <property type="component" value="Unassembled WGS sequence"/>
</dbReference>
<keyword evidence="2" id="KW-0472">Membrane</keyword>
<feature type="compositionally biased region" description="Pro residues" evidence="1">
    <location>
        <begin position="1"/>
        <end position="12"/>
    </location>
</feature>
<comment type="caution">
    <text evidence="3">The sequence shown here is derived from an EMBL/GenBank/DDBJ whole genome shotgun (WGS) entry which is preliminary data.</text>
</comment>
<sequence length="282" mass="29625">MTGSPGGPPGEWPPEQAAAETRPPRRPEVPPPAELPSRTRPARPLRPDTPTGEAAPPPAALPALFGTPSPLPASEAPQQRAAEPSESVGRIHAMWESADERATPRPPSPRARRPPGEPARPPRSPLLVFPAVILLAGVAAFFSWVSAAPFWMSVGHHVEGRVTVQRCEAEGFAPRCEGRFAPEGGGDSVPAMRITGDSRAERPGETVAALAVSRESHAVYIGDDTGLVLRWALGLAMVVGCGFGVAGVTGAWRFTGRRRLGALGVSVTGPLLIWLGALAMTW</sequence>
<gene>
    <name evidence="3" type="ORF">LX16_2814</name>
</gene>
<feature type="region of interest" description="Disordered" evidence="1">
    <location>
        <begin position="1"/>
        <end position="123"/>
    </location>
</feature>
<reference evidence="3 4" key="1">
    <citation type="journal article" date="2013" name="Stand. Genomic Sci.">
        <title>Genomic Encyclopedia of Type Strains, Phase I: The one thousand microbial genomes (KMG-I) project.</title>
        <authorList>
            <person name="Kyrpides N.C."/>
            <person name="Woyke T."/>
            <person name="Eisen J.A."/>
            <person name="Garrity G."/>
            <person name="Lilburn T.G."/>
            <person name="Beck B.J."/>
            <person name="Whitman W.B."/>
            <person name="Hugenholtz P."/>
            <person name="Klenk H.P."/>
        </authorList>
    </citation>
    <scope>NUCLEOTIDE SEQUENCE [LARGE SCALE GENOMIC DNA]</scope>
    <source>
        <strain evidence="3 4">DSM 45044</strain>
    </source>
</reference>
<protein>
    <submittedName>
        <fullName evidence="3">Uncharacterized protein</fullName>
    </submittedName>
</protein>
<accession>A0A562V2F6</accession>
<evidence type="ECO:0000313" key="3">
    <source>
        <dbReference type="EMBL" id="TWJ12066.1"/>
    </source>
</evidence>
<proteinExistence type="predicted"/>